<dbReference type="AlphaFoldDB" id="A0AAN9I1V3"/>
<name>A0AAN9I1V3_CLITE</name>
<proteinExistence type="predicted"/>
<accession>A0AAN9I1V3</accession>
<dbReference type="Proteomes" id="UP001359559">
    <property type="component" value="Unassembled WGS sequence"/>
</dbReference>
<evidence type="ECO:0000313" key="2">
    <source>
        <dbReference type="Proteomes" id="UP001359559"/>
    </source>
</evidence>
<evidence type="ECO:0000313" key="1">
    <source>
        <dbReference type="EMBL" id="KAK7262732.1"/>
    </source>
</evidence>
<comment type="caution">
    <text evidence="1">The sequence shown here is derived from an EMBL/GenBank/DDBJ whole genome shotgun (WGS) entry which is preliminary data.</text>
</comment>
<organism evidence="1 2">
    <name type="scientific">Clitoria ternatea</name>
    <name type="common">Butterfly pea</name>
    <dbReference type="NCBI Taxonomy" id="43366"/>
    <lineage>
        <taxon>Eukaryota</taxon>
        <taxon>Viridiplantae</taxon>
        <taxon>Streptophyta</taxon>
        <taxon>Embryophyta</taxon>
        <taxon>Tracheophyta</taxon>
        <taxon>Spermatophyta</taxon>
        <taxon>Magnoliopsida</taxon>
        <taxon>eudicotyledons</taxon>
        <taxon>Gunneridae</taxon>
        <taxon>Pentapetalae</taxon>
        <taxon>rosids</taxon>
        <taxon>fabids</taxon>
        <taxon>Fabales</taxon>
        <taxon>Fabaceae</taxon>
        <taxon>Papilionoideae</taxon>
        <taxon>50 kb inversion clade</taxon>
        <taxon>NPAAA clade</taxon>
        <taxon>indigoferoid/millettioid clade</taxon>
        <taxon>Phaseoleae</taxon>
        <taxon>Clitoria</taxon>
    </lineage>
</organism>
<protein>
    <submittedName>
        <fullName evidence="1">Uncharacterized protein</fullName>
    </submittedName>
</protein>
<keyword evidence="2" id="KW-1185">Reference proteome</keyword>
<dbReference type="EMBL" id="JAYKXN010000008">
    <property type="protein sequence ID" value="KAK7262732.1"/>
    <property type="molecule type" value="Genomic_DNA"/>
</dbReference>
<reference evidence="1 2" key="1">
    <citation type="submission" date="2024-01" db="EMBL/GenBank/DDBJ databases">
        <title>The genomes of 5 underutilized Papilionoideae crops provide insights into root nodulation and disease resistance.</title>
        <authorList>
            <person name="Yuan L."/>
        </authorList>
    </citation>
    <scope>NUCLEOTIDE SEQUENCE [LARGE SCALE GENOMIC DNA]</scope>
    <source>
        <strain evidence="1">LY-2023</strain>
        <tissue evidence="1">Leaf</tissue>
    </source>
</reference>
<gene>
    <name evidence="1" type="ORF">RJT34_30312</name>
</gene>
<sequence>MRWKGNRVGDRLVSTNRCLESCWDMDSLNRWPRYNPLGNKRIRRVGKLEVRLEQTLSFSLEFSTSLREE</sequence>